<evidence type="ECO:0000256" key="5">
    <source>
        <dbReference type="PROSITE-ProRule" id="PRU00339"/>
    </source>
</evidence>
<evidence type="ECO:0000256" key="4">
    <source>
        <dbReference type="ARBA" id="ARBA00023235"/>
    </source>
</evidence>
<gene>
    <name evidence="6" type="ORF">PM001_LOCUS29064</name>
</gene>
<proteinExistence type="predicted"/>
<dbReference type="PANTHER" id="PTHR46512:SF9">
    <property type="entry name" value="PEPTIDYLPROLYL ISOMERASE"/>
    <property type="match status" value="1"/>
</dbReference>
<comment type="catalytic activity">
    <reaction evidence="1">
        <text>[protein]-peptidylproline (omega=180) = [protein]-peptidylproline (omega=0)</text>
        <dbReference type="Rhea" id="RHEA:16237"/>
        <dbReference type="Rhea" id="RHEA-COMP:10747"/>
        <dbReference type="Rhea" id="RHEA-COMP:10748"/>
        <dbReference type="ChEBI" id="CHEBI:83833"/>
        <dbReference type="ChEBI" id="CHEBI:83834"/>
        <dbReference type="EC" id="5.2.1.8"/>
    </reaction>
</comment>
<dbReference type="PANTHER" id="PTHR46512">
    <property type="entry name" value="PEPTIDYLPROLYL ISOMERASE"/>
    <property type="match status" value="1"/>
</dbReference>
<evidence type="ECO:0000313" key="7">
    <source>
        <dbReference type="Proteomes" id="UP001162060"/>
    </source>
</evidence>
<keyword evidence="3" id="KW-0697">Rotamase</keyword>
<evidence type="ECO:0000256" key="3">
    <source>
        <dbReference type="ARBA" id="ARBA00023110"/>
    </source>
</evidence>
<organism evidence="6 7">
    <name type="scientific">Peronospora matthiolae</name>
    <dbReference type="NCBI Taxonomy" id="2874970"/>
    <lineage>
        <taxon>Eukaryota</taxon>
        <taxon>Sar</taxon>
        <taxon>Stramenopiles</taxon>
        <taxon>Oomycota</taxon>
        <taxon>Peronosporomycetes</taxon>
        <taxon>Peronosporales</taxon>
        <taxon>Peronosporaceae</taxon>
        <taxon>Peronospora</taxon>
    </lineage>
</organism>
<dbReference type="EMBL" id="CAKLBY020000305">
    <property type="protein sequence ID" value="CAK7943914.1"/>
    <property type="molecule type" value="Genomic_DNA"/>
</dbReference>
<dbReference type="Gene3D" id="1.25.40.10">
    <property type="entry name" value="Tetratricopeptide repeat domain"/>
    <property type="match status" value="1"/>
</dbReference>
<comment type="caution">
    <text evidence="6">The sequence shown here is derived from an EMBL/GenBank/DDBJ whole genome shotgun (WGS) entry which is preliminary data.</text>
</comment>
<evidence type="ECO:0000256" key="1">
    <source>
        <dbReference type="ARBA" id="ARBA00000971"/>
    </source>
</evidence>
<keyword evidence="5" id="KW-0802">TPR repeat</keyword>
<dbReference type="PROSITE" id="PS50005">
    <property type="entry name" value="TPR"/>
    <property type="match status" value="1"/>
</dbReference>
<dbReference type="InterPro" id="IPR050754">
    <property type="entry name" value="FKBP4/5/8-like"/>
</dbReference>
<reference evidence="6" key="1">
    <citation type="submission" date="2024-01" db="EMBL/GenBank/DDBJ databases">
        <authorList>
            <person name="Webb A."/>
        </authorList>
    </citation>
    <scope>NUCLEOTIDE SEQUENCE</scope>
    <source>
        <strain evidence="6">Pm1</strain>
    </source>
</reference>
<dbReference type="SUPFAM" id="SSF48452">
    <property type="entry name" value="TPR-like"/>
    <property type="match status" value="1"/>
</dbReference>
<accession>A0AAV1VAJ3</accession>
<feature type="repeat" description="TPR" evidence="5">
    <location>
        <begin position="264"/>
        <end position="297"/>
    </location>
</feature>
<dbReference type="InterPro" id="IPR019734">
    <property type="entry name" value="TPR_rpt"/>
</dbReference>
<protein>
    <recommendedName>
        <fullName evidence="2">peptidylprolyl isomerase</fullName>
        <ecNumber evidence="2">5.2.1.8</ecNumber>
    </recommendedName>
</protein>
<dbReference type="GO" id="GO:0003755">
    <property type="term" value="F:peptidyl-prolyl cis-trans isomerase activity"/>
    <property type="evidence" value="ECO:0007669"/>
    <property type="project" value="UniProtKB-EC"/>
</dbReference>
<dbReference type="InterPro" id="IPR011990">
    <property type="entry name" value="TPR-like_helical_dom_sf"/>
</dbReference>
<evidence type="ECO:0000313" key="6">
    <source>
        <dbReference type="EMBL" id="CAK7943914.1"/>
    </source>
</evidence>
<dbReference type="EC" id="5.2.1.8" evidence="2"/>
<keyword evidence="4" id="KW-0413">Isomerase</keyword>
<dbReference type="SMART" id="SM00028">
    <property type="entry name" value="TPR"/>
    <property type="match status" value="3"/>
</dbReference>
<sequence length="327" mass="36429">MAFSTKSISWSLYKDASCSDAGRVFHGLFDVAVVTSRRCQVVESNGDNPSDGSLVSLKTTGLALVPEVQSRVENLLERRPRHCDQQSSITDTNLKDDNDDDAFPVAIENLSLSAEAAEELGMRHDKAELYCKLQLNDASSGGGSKSDEIEDPIRQERDWFSWKIQRADEYRVRGNEAFKQESYSLAVQLYERALAWLEPPAAWSHTALDGKGQYSIEELHQVNHVAVACYANLATSYSKINGDDDIDRCIAAATSALAIEDAHVKARYRRSQAYVQSKAFDQALADLTKLLELEPNNNLFRSALARARRAKTQLCKKQQAAFANLFK</sequence>
<dbReference type="Proteomes" id="UP001162060">
    <property type="component" value="Unassembled WGS sequence"/>
</dbReference>
<name>A0AAV1VAJ3_9STRA</name>
<evidence type="ECO:0000256" key="2">
    <source>
        <dbReference type="ARBA" id="ARBA00013194"/>
    </source>
</evidence>
<dbReference type="AlphaFoldDB" id="A0AAV1VAJ3"/>